<keyword evidence="3" id="KW-1185">Reference proteome</keyword>
<evidence type="ECO:0000313" key="2">
    <source>
        <dbReference type="EMBL" id="CAI0425025.1"/>
    </source>
</evidence>
<gene>
    <name evidence="2" type="ORF">LITE_LOCUS20190</name>
</gene>
<dbReference type="AlphaFoldDB" id="A0AAV0KUQ8"/>
<reference evidence="2" key="1">
    <citation type="submission" date="2022-08" db="EMBL/GenBank/DDBJ databases">
        <authorList>
            <person name="Gutierrez-Valencia J."/>
        </authorList>
    </citation>
    <scope>NUCLEOTIDE SEQUENCE</scope>
</reference>
<comment type="caution">
    <text evidence="2">The sequence shown here is derived from an EMBL/GenBank/DDBJ whole genome shotgun (WGS) entry which is preliminary data.</text>
</comment>
<evidence type="ECO:0000256" key="1">
    <source>
        <dbReference type="SAM" id="MobiDB-lite"/>
    </source>
</evidence>
<sequence length="95" mass="10761">MTLNRKLPLKMKVCGLLRLRQEGKGLNGITGNGGLSRRRRRSAPRPKNRRDLVLCEVGKHKGSPRWRVISTRKEKKGSRLRLWKVSSPAMTNSGS</sequence>
<feature type="compositionally biased region" description="Basic residues" evidence="1">
    <location>
        <begin position="36"/>
        <end position="48"/>
    </location>
</feature>
<dbReference type="EMBL" id="CAMGYJ010000005">
    <property type="protein sequence ID" value="CAI0425025.1"/>
    <property type="molecule type" value="Genomic_DNA"/>
</dbReference>
<name>A0AAV0KUQ8_9ROSI</name>
<feature type="compositionally biased region" description="Gly residues" evidence="1">
    <location>
        <begin position="25"/>
        <end position="34"/>
    </location>
</feature>
<protein>
    <submittedName>
        <fullName evidence="2">Uncharacterized protein</fullName>
    </submittedName>
</protein>
<evidence type="ECO:0000313" key="3">
    <source>
        <dbReference type="Proteomes" id="UP001154282"/>
    </source>
</evidence>
<proteinExistence type="predicted"/>
<organism evidence="2 3">
    <name type="scientific">Linum tenue</name>
    <dbReference type="NCBI Taxonomy" id="586396"/>
    <lineage>
        <taxon>Eukaryota</taxon>
        <taxon>Viridiplantae</taxon>
        <taxon>Streptophyta</taxon>
        <taxon>Embryophyta</taxon>
        <taxon>Tracheophyta</taxon>
        <taxon>Spermatophyta</taxon>
        <taxon>Magnoliopsida</taxon>
        <taxon>eudicotyledons</taxon>
        <taxon>Gunneridae</taxon>
        <taxon>Pentapetalae</taxon>
        <taxon>rosids</taxon>
        <taxon>fabids</taxon>
        <taxon>Malpighiales</taxon>
        <taxon>Linaceae</taxon>
        <taxon>Linum</taxon>
    </lineage>
</organism>
<accession>A0AAV0KUQ8</accession>
<dbReference type="Proteomes" id="UP001154282">
    <property type="component" value="Unassembled WGS sequence"/>
</dbReference>
<feature type="region of interest" description="Disordered" evidence="1">
    <location>
        <begin position="25"/>
        <end position="52"/>
    </location>
</feature>